<keyword evidence="1" id="KW-0472">Membrane</keyword>
<dbReference type="PANTHER" id="PTHR34475">
    <property type="match status" value="1"/>
</dbReference>
<protein>
    <recommendedName>
        <fullName evidence="4">HTH cro/C1-type domain-containing protein</fullName>
    </recommendedName>
</protein>
<dbReference type="EMBL" id="PEVC01000027">
    <property type="protein sequence ID" value="PIV01223.1"/>
    <property type="molecule type" value="Genomic_DNA"/>
</dbReference>
<dbReference type="Pfam" id="PF09136">
    <property type="entry name" value="Glucodextran_B"/>
    <property type="match status" value="1"/>
</dbReference>
<accession>A0A2M7BDP5</accession>
<sequence length="227" mass="26183">MRMNFYLLSQDKSKINHMRTAGEILSEKRAELDYSLEQIEKETKIRKRYLEAIEKNDFTILPESTVVKGFIRNYAQYLGLPPENVLAVFRRDFRENKKGQIIPRGMVEPLSEKGFYWTPKLTLILFFSILIIGFGFFFFKQYLSFSSAPPLEVSSPLEGQTYKDKIVVTGKTDKDATVKINGTLISITENGNFNEEIVLPQGENVVVVETSNRKGQKRVIERKIKVE</sequence>
<evidence type="ECO:0000256" key="1">
    <source>
        <dbReference type="SAM" id="Phobius"/>
    </source>
</evidence>
<reference evidence="3" key="1">
    <citation type="submission" date="2017-09" db="EMBL/GenBank/DDBJ databases">
        <title>Depth-based differentiation of microbial function through sediment-hosted aquifers and enrichment of novel symbionts in the deep terrestrial subsurface.</title>
        <authorList>
            <person name="Probst A.J."/>
            <person name="Ladd B."/>
            <person name="Jarett J.K."/>
            <person name="Geller-Mcgrath D.E."/>
            <person name="Sieber C.M.K."/>
            <person name="Emerson J.B."/>
            <person name="Anantharaman K."/>
            <person name="Thomas B.C."/>
            <person name="Malmstrom R."/>
            <person name="Stieglmeier M."/>
            <person name="Klingl A."/>
            <person name="Woyke T."/>
            <person name="Ryan C.M."/>
            <person name="Banfield J.F."/>
        </authorList>
    </citation>
    <scope>NUCLEOTIDE SEQUENCE [LARGE SCALE GENOMIC DNA]</scope>
</reference>
<dbReference type="PANTHER" id="PTHR34475:SF1">
    <property type="entry name" value="CYTOSKELETON PROTEIN RODZ"/>
    <property type="match status" value="1"/>
</dbReference>
<proteinExistence type="predicted"/>
<evidence type="ECO:0000313" key="2">
    <source>
        <dbReference type="EMBL" id="PIV01223.1"/>
    </source>
</evidence>
<gene>
    <name evidence="2" type="ORF">COS54_01405</name>
</gene>
<dbReference type="InterPro" id="IPR013783">
    <property type="entry name" value="Ig-like_fold"/>
</dbReference>
<dbReference type="Gene3D" id="1.10.260.40">
    <property type="entry name" value="lambda repressor-like DNA-binding domains"/>
    <property type="match status" value="1"/>
</dbReference>
<dbReference type="GO" id="GO:0003677">
    <property type="term" value="F:DNA binding"/>
    <property type="evidence" value="ECO:0007669"/>
    <property type="project" value="InterPro"/>
</dbReference>
<comment type="caution">
    <text evidence="2">The sequence shown here is derived from an EMBL/GenBank/DDBJ whole genome shotgun (WGS) entry which is preliminary data.</text>
</comment>
<organism evidence="2 3">
    <name type="scientific">Candidatus Shapirobacteria bacterium CG03_land_8_20_14_0_80_39_12</name>
    <dbReference type="NCBI Taxonomy" id="1974879"/>
    <lineage>
        <taxon>Bacteria</taxon>
        <taxon>Candidatus Shapironibacteriota</taxon>
    </lineage>
</organism>
<evidence type="ECO:0000313" key="3">
    <source>
        <dbReference type="Proteomes" id="UP000229631"/>
    </source>
</evidence>
<keyword evidence="1" id="KW-1133">Transmembrane helix</keyword>
<keyword evidence="1" id="KW-0812">Transmembrane</keyword>
<dbReference type="InterPro" id="IPR010982">
    <property type="entry name" value="Lambda_DNA-bd_dom_sf"/>
</dbReference>
<dbReference type="AlphaFoldDB" id="A0A2M7BDP5"/>
<dbReference type="Pfam" id="PF13413">
    <property type="entry name" value="HTH_25"/>
    <property type="match status" value="1"/>
</dbReference>
<name>A0A2M7BDP5_9BACT</name>
<dbReference type="Proteomes" id="UP000229631">
    <property type="component" value="Unassembled WGS sequence"/>
</dbReference>
<evidence type="ECO:0008006" key="4">
    <source>
        <dbReference type="Google" id="ProtNLM"/>
    </source>
</evidence>
<dbReference type="InterPro" id="IPR050400">
    <property type="entry name" value="Bact_Cytoskel_RodZ"/>
</dbReference>
<feature type="transmembrane region" description="Helical" evidence="1">
    <location>
        <begin position="121"/>
        <end position="139"/>
    </location>
</feature>
<dbReference type="Gene3D" id="2.60.40.10">
    <property type="entry name" value="Immunoglobulins"/>
    <property type="match status" value="1"/>
</dbReference>